<keyword evidence="7" id="KW-1185">Reference proteome</keyword>
<dbReference type="PROSITE" id="PS51063">
    <property type="entry name" value="HTH_CRP_2"/>
    <property type="match status" value="1"/>
</dbReference>
<evidence type="ECO:0000259" key="5">
    <source>
        <dbReference type="PROSITE" id="PS51063"/>
    </source>
</evidence>
<dbReference type="Gene3D" id="2.60.120.10">
    <property type="entry name" value="Jelly Rolls"/>
    <property type="match status" value="1"/>
</dbReference>
<gene>
    <name evidence="6" type="primary">nnrR</name>
    <name evidence="6" type="ORF">GCM10011363_37970</name>
</gene>
<dbReference type="SUPFAM" id="SSF51206">
    <property type="entry name" value="cAMP-binding domain-like"/>
    <property type="match status" value="1"/>
</dbReference>
<dbReference type="Proteomes" id="UP000645462">
    <property type="component" value="Unassembled WGS sequence"/>
</dbReference>
<dbReference type="EMBL" id="BMFC01000013">
    <property type="protein sequence ID" value="GGC17771.1"/>
    <property type="molecule type" value="Genomic_DNA"/>
</dbReference>
<dbReference type="InterPro" id="IPR018490">
    <property type="entry name" value="cNMP-bd_dom_sf"/>
</dbReference>
<protein>
    <submittedName>
        <fullName evidence="6">Crp/Fnr family transcriptional regulator</fullName>
    </submittedName>
</protein>
<dbReference type="PANTHER" id="PTHR24567">
    <property type="entry name" value="CRP FAMILY TRANSCRIPTIONAL REGULATORY PROTEIN"/>
    <property type="match status" value="1"/>
</dbReference>
<proteinExistence type="predicted"/>
<evidence type="ECO:0000259" key="4">
    <source>
        <dbReference type="PROSITE" id="PS50042"/>
    </source>
</evidence>
<dbReference type="InterPro" id="IPR014710">
    <property type="entry name" value="RmlC-like_jellyroll"/>
</dbReference>
<evidence type="ECO:0000313" key="7">
    <source>
        <dbReference type="Proteomes" id="UP000645462"/>
    </source>
</evidence>
<feature type="domain" description="Cyclic nucleotide-binding" evidence="4">
    <location>
        <begin position="1"/>
        <end position="61"/>
    </location>
</feature>
<dbReference type="InterPro" id="IPR012318">
    <property type="entry name" value="HTH_CRP"/>
</dbReference>
<reference evidence="7" key="1">
    <citation type="journal article" date="2019" name="Int. J. Syst. Evol. Microbiol.">
        <title>The Global Catalogue of Microorganisms (GCM) 10K type strain sequencing project: providing services to taxonomists for standard genome sequencing and annotation.</title>
        <authorList>
            <consortium name="The Broad Institute Genomics Platform"/>
            <consortium name="The Broad Institute Genome Sequencing Center for Infectious Disease"/>
            <person name="Wu L."/>
            <person name="Ma J."/>
        </authorList>
    </citation>
    <scope>NUCLEOTIDE SEQUENCE [LARGE SCALE GENOMIC DNA]</scope>
    <source>
        <strain evidence="7">CGMCC 1.12478</strain>
    </source>
</reference>
<evidence type="ECO:0000256" key="3">
    <source>
        <dbReference type="ARBA" id="ARBA00023163"/>
    </source>
</evidence>
<comment type="caution">
    <text evidence="6">The sequence shown here is derived from an EMBL/GenBank/DDBJ whole genome shotgun (WGS) entry which is preliminary data.</text>
</comment>
<evidence type="ECO:0000256" key="2">
    <source>
        <dbReference type="ARBA" id="ARBA00023125"/>
    </source>
</evidence>
<name>A0ABQ1L430_9RHOB</name>
<dbReference type="InterPro" id="IPR036390">
    <property type="entry name" value="WH_DNA-bd_sf"/>
</dbReference>
<sequence length="221" mass="24328">MREALALAERKRLPAESVVFDEGQPALRFHLLISGHIRFVRLTAEGDRIIVLHIPESQMFGIGVALGQDTHQVTAMTADACCVLSWPNALWPVFCTKYQGFAAETLRIFGTRADEMSNRIVELSTKLVEQRVACALLRMIGQSGRKVAGGIEIDFPITRQNIADMTNTTLHTVSRLLSDWERRGLVASTRSLIVVTDPHRLVMMSTAAGARDVYAPACPAA</sequence>
<dbReference type="InterPro" id="IPR000595">
    <property type="entry name" value="cNMP-bd_dom"/>
</dbReference>
<dbReference type="SUPFAM" id="SSF46785">
    <property type="entry name" value="Winged helix' DNA-binding domain"/>
    <property type="match status" value="1"/>
</dbReference>
<keyword evidence="3" id="KW-0804">Transcription</keyword>
<dbReference type="Pfam" id="PF13545">
    <property type="entry name" value="HTH_Crp_2"/>
    <property type="match status" value="1"/>
</dbReference>
<dbReference type="InterPro" id="IPR050397">
    <property type="entry name" value="Env_Response_Regulators"/>
</dbReference>
<evidence type="ECO:0000256" key="1">
    <source>
        <dbReference type="ARBA" id="ARBA00023015"/>
    </source>
</evidence>
<dbReference type="PROSITE" id="PS50042">
    <property type="entry name" value="CNMP_BINDING_3"/>
    <property type="match status" value="1"/>
</dbReference>
<organism evidence="6 7">
    <name type="scientific">Marivita lacus</name>
    <dbReference type="NCBI Taxonomy" id="1323742"/>
    <lineage>
        <taxon>Bacteria</taxon>
        <taxon>Pseudomonadati</taxon>
        <taxon>Pseudomonadota</taxon>
        <taxon>Alphaproteobacteria</taxon>
        <taxon>Rhodobacterales</taxon>
        <taxon>Roseobacteraceae</taxon>
        <taxon>Marivita</taxon>
    </lineage>
</organism>
<keyword evidence="1" id="KW-0805">Transcription regulation</keyword>
<dbReference type="PANTHER" id="PTHR24567:SF28">
    <property type="entry name" value="LISTERIOLYSIN REGULATORY PROTEIN"/>
    <property type="match status" value="1"/>
</dbReference>
<dbReference type="SMART" id="SM00419">
    <property type="entry name" value="HTH_CRP"/>
    <property type="match status" value="1"/>
</dbReference>
<keyword evidence="2" id="KW-0238">DNA-binding</keyword>
<feature type="domain" description="HTH crp-type" evidence="5">
    <location>
        <begin position="126"/>
        <end position="199"/>
    </location>
</feature>
<dbReference type="Pfam" id="PF00027">
    <property type="entry name" value="cNMP_binding"/>
    <property type="match status" value="1"/>
</dbReference>
<evidence type="ECO:0000313" key="6">
    <source>
        <dbReference type="EMBL" id="GGC17771.1"/>
    </source>
</evidence>
<accession>A0ABQ1L430</accession>
<dbReference type="CDD" id="cd00038">
    <property type="entry name" value="CAP_ED"/>
    <property type="match status" value="1"/>
</dbReference>